<dbReference type="InterPro" id="IPR050261">
    <property type="entry name" value="FrsA_esterase"/>
</dbReference>
<dbReference type="Proteomes" id="UP000051621">
    <property type="component" value="Unassembled WGS sequence"/>
</dbReference>
<dbReference type="PATRIC" id="fig|1423731.3.peg.1332"/>
<dbReference type="PANTHER" id="PTHR22946:SF12">
    <property type="entry name" value="CONIDIAL PIGMENT BIOSYNTHESIS PROTEIN AYG1 (AFU_ORTHOLOGUE AFUA_2G17550)"/>
    <property type="match status" value="1"/>
</dbReference>
<dbReference type="SUPFAM" id="SSF53474">
    <property type="entry name" value="alpha/beta-Hydrolases"/>
    <property type="match status" value="1"/>
</dbReference>
<dbReference type="InterPro" id="IPR029058">
    <property type="entry name" value="AB_hydrolase_fold"/>
</dbReference>
<keyword evidence="1" id="KW-0378">Hydrolase</keyword>
<evidence type="ECO:0000313" key="1">
    <source>
        <dbReference type="EMBL" id="KRL01156.1"/>
    </source>
</evidence>
<gene>
    <name evidence="1" type="ORF">FC81_GL001296</name>
</gene>
<dbReference type="GO" id="GO:0016787">
    <property type="term" value="F:hydrolase activity"/>
    <property type="evidence" value="ECO:0007669"/>
    <property type="project" value="UniProtKB-KW"/>
</dbReference>
<organism evidence="1 2">
    <name type="scientific">Liquorilactobacillus capillatus DSM 19910</name>
    <dbReference type="NCBI Taxonomy" id="1423731"/>
    <lineage>
        <taxon>Bacteria</taxon>
        <taxon>Bacillati</taxon>
        <taxon>Bacillota</taxon>
        <taxon>Bacilli</taxon>
        <taxon>Lactobacillales</taxon>
        <taxon>Lactobacillaceae</taxon>
        <taxon>Liquorilactobacillus</taxon>
    </lineage>
</organism>
<protein>
    <submittedName>
        <fullName evidence="1">Alpha beta hydrolase</fullName>
    </submittedName>
</protein>
<dbReference type="OrthoDB" id="9812921at2"/>
<dbReference type="EMBL" id="AZEF01000027">
    <property type="protein sequence ID" value="KRL01156.1"/>
    <property type="molecule type" value="Genomic_DNA"/>
</dbReference>
<accession>A0A0R1M6F8</accession>
<dbReference type="RefSeq" id="WP_057744257.1">
    <property type="nucleotide sequence ID" value="NZ_AZEF01000027.1"/>
</dbReference>
<keyword evidence="2" id="KW-1185">Reference proteome</keyword>
<name>A0A0R1M6F8_9LACO</name>
<reference evidence="1 2" key="1">
    <citation type="journal article" date="2015" name="Genome Announc.">
        <title>Expanding the biotechnology potential of lactobacilli through comparative genomics of 213 strains and associated genera.</title>
        <authorList>
            <person name="Sun Z."/>
            <person name="Harris H.M."/>
            <person name="McCann A."/>
            <person name="Guo C."/>
            <person name="Argimon S."/>
            <person name="Zhang W."/>
            <person name="Yang X."/>
            <person name="Jeffery I.B."/>
            <person name="Cooney J.C."/>
            <person name="Kagawa T.F."/>
            <person name="Liu W."/>
            <person name="Song Y."/>
            <person name="Salvetti E."/>
            <person name="Wrobel A."/>
            <person name="Rasinkangas P."/>
            <person name="Parkhill J."/>
            <person name="Rea M.C."/>
            <person name="O'Sullivan O."/>
            <person name="Ritari J."/>
            <person name="Douillard F.P."/>
            <person name="Paul Ross R."/>
            <person name="Yang R."/>
            <person name="Briner A.E."/>
            <person name="Felis G.E."/>
            <person name="de Vos W.M."/>
            <person name="Barrangou R."/>
            <person name="Klaenhammer T.R."/>
            <person name="Caufield P.W."/>
            <person name="Cui Y."/>
            <person name="Zhang H."/>
            <person name="O'Toole P.W."/>
        </authorList>
    </citation>
    <scope>NUCLEOTIDE SEQUENCE [LARGE SCALE GENOMIC DNA]</scope>
    <source>
        <strain evidence="1 2">DSM 19910</strain>
    </source>
</reference>
<dbReference type="PANTHER" id="PTHR22946">
    <property type="entry name" value="DIENELACTONE HYDROLASE DOMAIN-CONTAINING PROTEIN-RELATED"/>
    <property type="match status" value="1"/>
</dbReference>
<sequence>MNKKWTTKDFPVGIYQLNKDQSVNFQMNRFFNWSNDQVMLDQMKTIGGTDQTYTTLIADFEKLGQTALNENEKLRAALYFRAAEFYLPEDDKNKKKLREQFISLNNEFYGISDKQHFLIPYQNGKLSAYRVAPEKPRGTILFINGFDGYIEELTRMMLVYRDAGYEVIYFDGPGQGYVLENHQIPMTSQWEKPVKAVLDYFKVNDAIAIGMSLGGNLVLRAAAFEKRIKKVVCFDILPSLFKCVTRQLPAPLKKEVEEAIAGHRDKLALNQKLTTLMDQSLMVQWAFQQGMHVMGVKSPYAFVECSSRYDSSSISKLVDQDVLLLSGQADHYVPTDQLPLQISTLTNVRSLTARLFTAKESAANHCQLGNIGLAVSTILKWLD</sequence>
<dbReference type="AlphaFoldDB" id="A0A0R1M6F8"/>
<evidence type="ECO:0000313" key="2">
    <source>
        <dbReference type="Proteomes" id="UP000051621"/>
    </source>
</evidence>
<dbReference type="Gene3D" id="3.40.50.1820">
    <property type="entry name" value="alpha/beta hydrolase"/>
    <property type="match status" value="1"/>
</dbReference>
<proteinExistence type="predicted"/>
<comment type="caution">
    <text evidence="1">The sequence shown here is derived from an EMBL/GenBank/DDBJ whole genome shotgun (WGS) entry which is preliminary data.</text>
</comment>
<dbReference type="STRING" id="1423731.FC81_GL001296"/>